<feature type="transmembrane region" description="Helical" evidence="1">
    <location>
        <begin position="72"/>
        <end position="96"/>
    </location>
</feature>
<protein>
    <recommendedName>
        <fullName evidence="4">Glycerophosphoryl diester phosphodiesterase membrane domain-containing protein</fullName>
    </recommendedName>
</protein>
<reference evidence="2 3" key="1">
    <citation type="submission" date="2016-02" db="EMBL/GenBank/DDBJ databases">
        <title>Comparison of Clostridium stercorarium subspecies using comparative genomics and transcriptomics.</title>
        <authorList>
            <person name="Schellenberg J."/>
            <person name="Thallinger G."/>
            <person name="Levin D.B."/>
            <person name="Zhang X."/>
            <person name="Alvare G."/>
            <person name="Fristensky B."/>
            <person name="Sparling R."/>
        </authorList>
    </citation>
    <scope>NUCLEOTIDE SEQUENCE [LARGE SCALE GENOMIC DNA]</scope>
    <source>
        <strain evidence="2 3">DSM 2910</strain>
    </source>
</reference>
<organism evidence="2 3">
    <name type="scientific">Thermoclostridium stercorarium subsp. thermolacticum DSM 2910</name>
    <dbReference type="NCBI Taxonomy" id="1121336"/>
    <lineage>
        <taxon>Bacteria</taxon>
        <taxon>Bacillati</taxon>
        <taxon>Bacillota</taxon>
        <taxon>Clostridia</taxon>
        <taxon>Eubacteriales</taxon>
        <taxon>Oscillospiraceae</taxon>
        <taxon>Thermoclostridium</taxon>
    </lineage>
</organism>
<gene>
    <name evidence="2" type="ORF">CSTERTH_11365</name>
</gene>
<feature type="transmembrane region" description="Helical" evidence="1">
    <location>
        <begin position="152"/>
        <end position="179"/>
    </location>
</feature>
<proteinExistence type="predicted"/>
<dbReference type="RefSeq" id="WP_054632768.1">
    <property type="nucleotide sequence ID" value="NZ_CP014672.1"/>
</dbReference>
<feature type="transmembrane region" description="Helical" evidence="1">
    <location>
        <begin position="186"/>
        <end position="209"/>
    </location>
</feature>
<feature type="transmembrane region" description="Helical" evidence="1">
    <location>
        <begin position="30"/>
        <end position="52"/>
    </location>
</feature>
<evidence type="ECO:0000313" key="2">
    <source>
        <dbReference type="EMBL" id="ANW99587.1"/>
    </source>
</evidence>
<dbReference type="Proteomes" id="UP000092971">
    <property type="component" value="Chromosome"/>
</dbReference>
<keyword evidence="1" id="KW-1133">Transmembrane helix</keyword>
<dbReference type="AlphaFoldDB" id="A0A1B1YFP7"/>
<keyword evidence="1" id="KW-0472">Membrane</keyword>
<evidence type="ECO:0000256" key="1">
    <source>
        <dbReference type="SAM" id="Phobius"/>
    </source>
</evidence>
<dbReference type="EMBL" id="CP014672">
    <property type="protein sequence ID" value="ANW99587.1"/>
    <property type="molecule type" value="Genomic_DNA"/>
</dbReference>
<feature type="transmembrane region" description="Helical" evidence="1">
    <location>
        <begin position="241"/>
        <end position="271"/>
    </location>
</feature>
<accession>A0A1B1YFP7</accession>
<feature type="transmembrane region" description="Helical" evidence="1">
    <location>
        <begin position="283"/>
        <end position="308"/>
    </location>
</feature>
<evidence type="ECO:0008006" key="4">
    <source>
        <dbReference type="Google" id="ProtNLM"/>
    </source>
</evidence>
<evidence type="ECO:0000313" key="3">
    <source>
        <dbReference type="Proteomes" id="UP000092971"/>
    </source>
</evidence>
<sequence>MNSLRALRKARFTDILDYGIFLFKKHFKDIFIINLMFNIPAMLLLNLFNPVFTEKYWKLMEPTELVKTSPAAIVSSVVTLYAMLFGAVILQGLYAITLKNVMEGAVVRIIYADTVLNRKVTVKQAIKECFGQFGVLLLGRVLYLLIQCAVFLVLYIVLFAGMFALSFSITGLLVTAFIYHKIAVAPLILGILAVLGIIILISLVVGFFIGKYWMFMPAICIEGKKAAASVGRCNVLGKNNFFLIALTFVFGNLLVSLFPMVVGVVFGLIALNSGRFDMELYRISIVIAQIFAEILRPVLICIFTAMYITLRVKREGLDLEMTLWEIEREEAGKLTPSIQGEYNEV</sequence>
<keyword evidence="1" id="KW-0812">Transmembrane</keyword>
<name>A0A1B1YFP7_THEST</name>